<evidence type="ECO:0000256" key="1">
    <source>
        <dbReference type="SAM" id="SignalP"/>
    </source>
</evidence>
<reference evidence="2 3" key="1">
    <citation type="submission" date="2016-10" db="EMBL/GenBank/DDBJ databases">
        <authorList>
            <person name="de Groot N.N."/>
        </authorList>
    </citation>
    <scope>NUCLEOTIDE SEQUENCE [LARGE SCALE GENOMIC DNA]</scope>
    <source>
        <strain evidence="2 3">DSM 29433</strain>
    </source>
</reference>
<feature type="signal peptide" evidence="1">
    <location>
        <begin position="1"/>
        <end position="21"/>
    </location>
</feature>
<dbReference type="RefSeq" id="WP_090204496.1">
    <property type="nucleotide sequence ID" value="NZ_FOZM01000001.1"/>
</dbReference>
<evidence type="ECO:0000313" key="2">
    <source>
        <dbReference type="EMBL" id="SFS07209.1"/>
    </source>
</evidence>
<proteinExistence type="predicted"/>
<dbReference type="EMBL" id="FOZM01000001">
    <property type="protein sequence ID" value="SFS07209.1"/>
    <property type="molecule type" value="Genomic_DNA"/>
</dbReference>
<dbReference type="PROSITE" id="PS51257">
    <property type="entry name" value="PROKAR_LIPOPROTEIN"/>
    <property type="match status" value="1"/>
</dbReference>
<keyword evidence="3" id="KW-1185">Reference proteome</keyword>
<dbReference type="AlphaFoldDB" id="A0A1I6LUT4"/>
<sequence length="198" mass="19580">MLSTRPIKQSLLVISALVLSACGGSGGGGAGGASLADFASDFAALSADPNINSATPQTTVNALRGSTRYNGVINIGVPQSSTSSLDTKNYYGNIAMTVDFVSGADAVSGTADNFVLYNSFVASPDVGSRVSGSLSFSGATTQDNESIGDGIEGTMTGAIEGVDSSGTFSGSITGLTGNGMRLFLDGPDLGGGVAILVD</sequence>
<feature type="chain" id="PRO_5011694027" description="Transferrin-binding protein B C-lobe/N-lobe beta barrel domain-containing protein" evidence="1">
    <location>
        <begin position="22"/>
        <end position="198"/>
    </location>
</feature>
<accession>A0A1I6LUT4</accession>
<dbReference type="STRING" id="1123755.SAMN05444714_0914"/>
<gene>
    <name evidence="2" type="ORF">SAMN05444714_0914</name>
</gene>
<protein>
    <recommendedName>
        <fullName evidence="4">Transferrin-binding protein B C-lobe/N-lobe beta barrel domain-containing protein</fullName>
    </recommendedName>
</protein>
<keyword evidence="1" id="KW-0732">Signal</keyword>
<dbReference type="OrthoDB" id="7868328at2"/>
<dbReference type="Proteomes" id="UP000198926">
    <property type="component" value="Unassembled WGS sequence"/>
</dbReference>
<evidence type="ECO:0000313" key="3">
    <source>
        <dbReference type="Proteomes" id="UP000198926"/>
    </source>
</evidence>
<organism evidence="2 3">
    <name type="scientific">Yoonia litorea</name>
    <dbReference type="NCBI Taxonomy" id="1123755"/>
    <lineage>
        <taxon>Bacteria</taxon>
        <taxon>Pseudomonadati</taxon>
        <taxon>Pseudomonadota</taxon>
        <taxon>Alphaproteobacteria</taxon>
        <taxon>Rhodobacterales</taxon>
        <taxon>Paracoccaceae</taxon>
        <taxon>Yoonia</taxon>
    </lineage>
</organism>
<evidence type="ECO:0008006" key="4">
    <source>
        <dbReference type="Google" id="ProtNLM"/>
    </source>
</evidence>
<name>A0A1I6LUT4_9RHOB</name>